<dbReference type="SUPFAM" id="SSF160574">
    <property type="entry name" value="BT0923-like"/>
    <property type="match status" value="1"/>
</dbReference>
<keyword evidence="3" id="KW-1185">Reference proteome</keyword>
<feature type="chain" id="PRO_5001515486" description="Beta-lactamase-inhibitor-like PepSY-like domain-containing protein" evidence="1">
    <location>
        <begin position="24"/>
        <end position="105"/>
    </location>
</feature>
<keyword evidence="1" id="KW-0732">Signal</keyword>
<comment type="caution">
    <text evidence="2">The sequence shown here is derived from an EMBL/GenBank/DDBJ whole genome shotgun (WGS) entry which is preliminary data.</text>
</comment>
<reference evidence="2 3" key="1">
    <citation type="submission" date="2014-04" db="EMBL/GenBank/DDBJ databases">
        <title>Aquimarina sp. 22II-S11-z7 Genome Sequencing.</title>
        <authorList>
            <person name="Lai Q."/>
        </authorList>
    </citation>
    <scope>NUCLEOTIDE SEQUENCE [LARGE SCALE GENOMIC DNA]</scope>
    <source>
        <strain evidence="2 3">22II-S11-z7</strain>
    </source>
</reference>
<evidence type="ECO:0000256" key="1">
    <source>
        <dbReference type="SAM" id="SignalP"/>
    </source>
</evidence>
<feature type="signal peptide" evidence="1">
    <location>
        <begin position="1"/>
        <end position="23"/>
    </location>
</feature>
<name>A0A023BP12_9FLAO</name>
<dbReference type="OrthoDB" id="1099258at2"/>
<dbReference type="AlphaFoldDB" id="A0A023BP12"/>
<dbReference type="EMBL" id="AQRA01000013">
    <property type="protein sequence ID" value="EZH71669.1"/>
    <property type="molecule type" value="Genomic_DNA"/>
</dbReference>
<evidence type="ECO:0000313" key="2">
    <source>
        <dbReference type="EMBL" id="EZH71669.1"/>
    </source>
</evidence>
<dbReference type="RefSeq" id="WP_034247071.1">
    <property type="nucleotide sequence ID" value="NZ_AQRA01000013.1"/>
</dbReference>
<accession>A0A023BP12</accession>
<evidence type="ECO:0000313" key="3">
    <source>
        <dbReference type="Proteomes" id="UP000023541"/>
    </source>
</evidence>
<gene>
    <name evidence="2" type="ORF">ATO12_06830</name>
</gene>
<proteinExistence type="predicted"/>
<dbReference type="Proteomes" id="UP000023541">
    <property type="component" value="Unassembled WGS sequence"/>
</dbReference>
<dbReference type="eggNOG" id="ENOG50331K9">
    <property type="taxonomic scope" value="Bacteria"/>
</dbReference>
<sequence length="105" mass="11458">MKNLFLLPVLAFGLLIGTQNMNAQEVASNDDTEVITPVQEKYIDLAIENLPQPVLDAVAKDYAGATIKSAGAKEDASEFRLILKQGDKEMEVFCDADGKWISKKG</sequence>
<organism evidence="2 3">
    <name type="scientific">Aquimarina atlantica</name>
    <dbReference type="NCBI Taxonomy" id="1317122"/>
    <lineage>
        <taxon>Bacteria</taxon>
        <taxon>Pseudomonadati</taxon>
        <taxon>Bacteroidota</taxon>
        <taxon>Flavobacteriia</taxon>
        <taxon>Flavobacteriales</taxon>
        <taxon>Flavobacteriaceae</taxon>
        <taxon>Aquimarina</taxon>
    </lineage>
</organism>
<evidence type="ECO:0008006" key="4">
    <source>
        <dbReference type="Google" id="ProtNLM"/>
    </source>
</evidence>
<protein>
    <recommendedName>
        <fullName evidence="4">Beta-lactamase-inhibitor-like PepSY-like domain-containing protein</fullName>
    </recommendedName>
</protein>